<organism evidence="3 4">
    <name type="scientific">Aporhodopirellula aestuarii</name>
    <dbReference type="NCBI Taxonomy" id="2950107"/>
    <lineage>
        <taxon>Bacteria</taxon>
        <taxon>Pseudomonadati</taxon>
        <taxon>Planctomycetota</taxon>
        <taxon>Planctomycetia</taxon>
        <taxon>Pirellulales</taxon>
        <taxon>Pirellulaceae</taxon>
        <taxon>Aporhodopirellula</taxon>
    </lineage>
</organism>
<dbReference type="PROSITE" id="PS00622">
    <property type="entry name" value="HTH_LUXR_1"/>
    <property type="match status" value="1"/>
</dbReference>
<dbReference type="PROSITE" id="PS50043">
    <property type="entry name" value="HTH_LUXR_2"/>
    <property type="match status" value="1"/>
</dbReference>
<dbReference type="CDD" id="cd06170">
    <property type="entry name" value="LuxR_C_like"/>
    <property type="match status" value="1"/>
</dbReference>
<dbReference type="Proteomes" id="UP001202961">
    <property type="component" value="Unassembled WGS sequence"/>
</dbReference>
<dbReference type="PRINTS" id="PR00038">
    <property type="entry name" value="HTHLUXR"/>
</dbReference>
<keyword evidence="1" id="KW-0238">DNA-binding</keyword>
<dbReference type="InterPro" id="IPR000792">
    <property type="entry name" value="Tscrpt_reg_LuxR_C"/>
</dbReference>
<keyword evidence="4" id="KW-1185">Reference proteome</keyword>
<evidence type="ECO:0000259" key="2">
    <source>
        <dbReference type="PROSITE" id="PS50043"/>
    </source>
</evidence>
<accession>A0ABT0TY07</accession>
<name>A0ABT0TY07_9BACT</name>
<dbReference type="EMBL" id="JAMQBK010000008">
    <property type="protein sequence ID" value="MCM2369477.1"/>
    <property type="molecule type" value="Genomic_DNA"/>
</dbReference>
<dbReference type="SUPFAM" id="SSF52172">
    <property type="entry name" value="CheY-like"/>
    <property type="match status" value="1"/>
</dbReference>
<dbReference type="SUPFAM" id="SSF46894">
    <property type="entry name" value="C-terminal effector domain of the bipartite response regulators"/>
    <property type="match status" value="1"/>
</dbReference>
<dbReference type="PANTHER" id="PTHR43214">
    <property type="entry name" value="TWO-COMPONENT RESPONSE REGULATOR"/>
    <property type="match status" value="1"/>
</dbReference>
<dbReference type="RefSeq" id="WP_250927142.1">
    <property type="nucleotide sequence ID" value="NZ_JAMQBK010000008.1"/>
</dbReference>
<evidence type="ECO:0000313" key="3">
    <source>
        <dbReference type="EMBL" id="MCM2369477.1"/>
    </source>
</evidence>
<dbReference type="InterPro" id="IPR011006">
    <property type="entry name" value="CheY-like_superfamily"/>
</dbReference>
<dbReference type="Gene3D" id="3.40.50.2300">
    <property type="match status" value="1"/>
</dbReference>
<dbReference type="InterPro" id="IPR016032">
    <property type="entry name" value="Sig_transdc_resp-reg_C-effctor"/>
</dbReference>
<dbReference type="Pfam" id="PF00196">
    <property type="entry name" value="GerE"/>
    <property type="match status" value="1"/>
</dbReference>
<evidence type="ECO:0000256" key="1">
    <source>
        <dbReference type="ARBA" id="ARBA00023125"/>
    </source>
</evidence>
<comment type="caution">
    <text evidence="3">The sequence shown here is derived from an EMBL/GenBank/DDBJ whole genome shotgun (WGS) entry which is preliminary data.</text>
</comment>
<proteinExistence type="predicted"/>
<dbReference type="InterPro" id="IPR039420">
    <property type="entry name" value="WalR-like"/>
</dbReference>
<sequence length="177" mass="19825">MHFTAEVMNPSDADAVASTETSDGQMLAWSMYDESLYAERALRAEAMGYINKQHVTDTIIDAIRTVLSGELFISKELSVKMLQRVVTGKESVAVSPVESLSDRELETFRMIGQGVPTKEIAKEMCLSPKTIETYRARIKEKLEIDDITSLASDASEFGFNDFVSMFKVEWYNAQQCA</sequence>
<reference evidence="3 4" key="1">
    <citation type="journal article" date="2022" name="Syst. Appl. Microbiol.">
        <title>Rhodopirellula aestuarii sp. nov., a novel member of the genus Rhodopirellula isolated from brackish sediments collected in the Tagus River estuary, Portugal.</title>
        <authorList>
            <person name="Vitorino I.R."/>
            <person name="Klimek D."/>
            <person name="Calusinska M."/>
            <person name="Lobo-da-Cunha A."/>
            <person name="Vasconcelos V."/>
            <person name="Lage O.M."/>
        </authorList>
    </citation>
    <scope>NUCLEOTIDE SEQUENCE [LARGE SCALE GENOMIC DNA]</scope>
    <source>
        <strain evidence="3 4">ICT_H3.1</strain>
    </source>
</reference>
<gene>
    <name evidence="3" type="ORF">NB063_02460</name>
</gene>
<evidence type="ECO:0000313" key="4">
    <source>
        <dbReference type="Proteomes" id="UP001202961"/>
    </source>
</evidence>
<dbReference type="SMART" id="SM00421">
    <property type="entry name" value="HTH_LUXR"/>
    <property type="match status" value="1"/>
</dbReference>
<protein>
    <submittedName>
        <fullName evidence="3">Response regulator transcription factor</fullName>
    </submittedName>
</protein>
<feature type="domain" description="HTH luxR-type" evidence="2">
    <location>
        <begin position="93"/>
        <end position="158"/>
    </location>
</feature>